<dbReference type="RefSeq" id="XP_013904926.1">
    <property type="nucleotide sequence ID" value="XM_014049472.1"/>
</dbReference>
<evidence type="ECO:0000313" key="8">
    <source>
        <dbReference type="Proteomes" id="UP000054498"/>
    </source>
</evidence>
<gene>
    <name evidence="7" type="ORF">MNEG_2057</name>
</gene>
<evidence type="ECO:0000256" key="4">
    <source>
        <dbReference type="PROSITE-ProRule" id="PRU00134"/>
    </source>
</evidence>
<feature type="non-terminal residue" evidence="7">
    <location>
        <position position="1"/>
    </location>
</feature>
<sequence>LLWDAGGTQELCRVLSVHANGNGNQLLVQYALTSLQHLADTELRPQVPAAVLPTLLSLMGRPMFAKTSVGSKALQTIGLLSLRDGQGTALLAHLLASSPVALGNLAALLHAKVPPGDVSPLSARSAQLEGPGEPQEDAPVVGVAPELTAATCAASLFCSVLSGPGADPEHARIIADALLPPAAAALQRVAESAFASSGHGAAWPSYVAQVVEAALSRAGESVAAAADRVLDAAPGLTQDLEQLLALPFWDGASTYTVHPSAQPSGAASWEEAPQQSGNSKAVVQRLCTRLQEADSRRRLRPQMQLEQRLQKRRQQQPGPRLQLQPPAQQQEPPMPACAGCGRAEAAGSGVRLRPCRGCRRVRYCGEECMRRQWPGHRAACKAAQAAAQQRE</sequence>
<evidence type="ECO:0000313" key="7">
    <source>
        <dbReference type="EMBL" id="KIZ05907.1"/>
    </source>
</evidence>
<dbReference type="GO" id="GO:0008270">
    <property type="term" value="F:zinc ion binding"/>
    <property type="evidence" value="ECO:0007669"/>
    <property type="project" value="UniProtKB-KW"/>
</dbReference>
<keyword evidence="1" id="KW-0479">Metal-binding</keyword>
<feature type="region of interest" description="Disordered" evidence="5">
    <location>
        <begin position="307"/>
        <end position="335"/>
    </location>
</feature>
<feature type="domain" description="MYND-type" evidence="6">
    <location>
        <begin position="337"/>
        <end position="380"/>
    </location>
</feature>
<evidence type="ECO:0000256" key="1">
    <source>
        <dbReference type="ARBA" id="ARBA00022723"/>
    </source>
</evidence>
<dbReference type="EMBL" id="KK100441">
    <property type="protein sequence ID" value="KIZ05907.1"/>
    <property type="molecule type" value="Genomic_DNA"/>
</dbReference>
<name>A0A0D2N022_9CHLO</name>
<dbReference type="PROSITE" id="PS50865">
    <property type="entry name" value="ZF_MYND_2"/>
    <property type="match status" value="1"/>
</dbReference>
<keyword evidence="2 4" id="KW-0863">Zinc-finger</keyword>
<feature type="region of interest" description="Disordered" evidence="5">
    <location>
        <begin position="259"/>
        <end position="281"/>
    </location>
</feature>
<evidence type="ECO:0000256" key="3">
    <source>
        <dbReference type="ARBA" id="ARBA00022833"/>
    </source>
</evidence>
<organism evidence="7 8">
    <name type="scientific">Monoraphidium neglectum</name>
    <dbReference type="NCBI Taxonomy" id="145388"/>
    <lineage>
        <taxon>Eukaryota</taxon>
        <taxon>Viridiplantae</taxon>
        <taxon>Chlorophyta</taxon>
        <taxon>core chlorophytes</taxon>
        <taxon>Chlorophyceae</taxon>
        <taxon>CS clade</taxon>
        <taxon>Sphaeropleales</taxon>
        <taxon>Selenastraceae</taxon>
        <taxon>Monoraphidium</taxon>
    </lineage>
</organism>
<dbReference type="STRING" id="145388.A0A0D2N022"/>
<keyword evidence="3" id="KW-0862">Zinc</keyword>
<evidence type="ECO:0000256" key="2">
    <source>
        <dbReference type="ARBA" id="ARBA00022771"/>
    </source>
</evidence>
<feature type="compositionally biased region" description="Low complexity" evidence="5">
    <location>
        <begin position="315"/>
        <end position="335"/>
    </location>
</feature>
<dbReference type="Proteomes" id="UP000054498">
    <property type="component" value="Unassembled WGS sequence"/>
</dbReference>
<dbReference type="PROSITE" id="PS01360">
    <property type="entry name" value="ZF_MYND_1"/>
    <property type="match status" value="1"/>
</dbReference>
<keyword evidence="8" id="KW-1185">Reference proteome</keyword>
<dbReference type="Pfam" id="PF01753">
    <property type="entry name" value="zf-MYND"/>
    <property type="match status" value="1"/>
</dbReference>
<dbReference type="KEGG" id="mng:MNEG_2057"/>
<reference evidence="7 8" key="1">
    <citation type="journal article" date="2013" name="BMC Genomics">
        <title>Reconstruction of the lipid metabolism for the microalga Monoraphidium neglectum from its genome sequence reveals characteristics suitable for biofuel production.</title>
        <authorList>
            <person name="Bogen C."/>
            <person name="Al-Dilaimi A."/>
            <person name="Albersmeier A."/>
            <person name="Wichmann J."/>
            <person name="Grundmann M."/>
            <person name="Rupp O."/>
            <person name="Lauersen K.J."/>
            <person name="Blifernez-Klassen O."/>
            <person name="Kalinowski J."/>
            <person name="Goesmann A."/>
            <person name="Mussgnug J.H."/>
            <person name="Kruse O."/>
        </authorList>
    </citation>
    <scope>NUCLEOTIDE SEQUENCE [LARGE SCALE GENOMIC DNA]</scope>
    <source>
        <strain evidence="7 8">SAG 48.87</strain>
    </source>
</reference>
<dbReference type="AlphaFoldDB" id="A0A0D2N022"/>
<accession>A0A0D2N022</accession>
<dbReference type="InterPro" id="IPR002893">
    <property type="entry name" value="Znf_MYND"/>
</dbReference>
<dbReference type="GeneID" id="25734935"/>
<evidence type="ECO:0000259" key="6">
    <source>
        <dbReference type="PROSITE" id="PS50865"/>
    </source>
</evidence>
<dbReference type="SUPFAM" id="SSF144232">
    <property type="entry name" value="HIT/MYND zinc finger-like"/>
    <property type="match status" value="1"/>
</dbReference>
<evidence type="ECO:0000256" key="5">
    <source>
        <dbReference type="SAM" id="MobiDB-lite"/>
    </source>
</evidence>
<proteinExistence type="predicted"/>
<protein>
    <recommendedName>
        <fullName evidence="6">MYND-type domain-containing protein</fullName>
    </recommendedName>
</protein>
<dbReference type="Gene3D" id="6.10.140.2220">
    <property type="match status" value="1"/>
</dbReference>